<evidence type="ECO:0000259" key="1">
    <source>
        <dbReference type="Pfam" id="PF08241"/>
    </source>
</evidence>
<sequence length="221" mass="25432">MSLFRYKEESLNQEAYWDEQFKESACIWGNRPSITADIALSHFKENQVHSILIPGVGYGRNSKLFTSNGFDVTGVEISSTACNLARNYDPRINLFHGSIFDLELPEEKYDAIFCFDVLHLFLEKERSSFIDKCSRFVRPNGYMFFTALSENDDYFGCGTEVEAATFEVKAGKYIHFFTEPDLTKSFQQFTKLEGGQVIDSVRHAKCGQKAYEVRYIFVQKC</sequence>
<comment type="caution">
    <text evidence="2">The sequence shown here is derived from an EMBL/GenBank/DDBJ whole genome shotgun (WGS) entry which is preliminary data.</text>
</comment>
<dbReference type="PANTHER" id="PTHR43861">
    <property type="entry name" value="TRANS-ACONITATE 2-METHYLTRANSFERASE-RELATED"/>
    <property type="match status" value="1"/>
</dbReference>
<dbReference type="InterPro" id="IPR013216">
    <property type="entry name" value="Methyltransf_11"/>
</dbReference>
<protein>
    <submittedName>
        <fullName evidence="2">Methyltransferase domain-containing protein</fullName>
    </submittedName>
</protein>
<dbReference type="Pfam" id="PF08241">
    <property type="entry name" value="Methyltransf_11"/>
    <property type="match status" value="1"/>
</dbReference>
<dbReference type="Gene3D" id="3.40.50.150">
    <property type="entry name" value="Vaccinia Virus protein VP39"/>
    <property type="match status" value="1"/>
</dbReference>
<dbReference type="GO" id="GO:0032259">
    <property type="term" value="P:methylation"/>
    <property type="evidence" value="ECO:0007669"/>
    <property type="project" value="UniProtKB-KW"/>
</dbReference>
<proteinExistence type="predicted"/>
<dbReference type="AlphaFoldDB" id="A0A7Y3ZA52"/>
<name>A0A7Y3ZA52_9VIBR</name>
<accession>A0A7Y3ZA52</accession>
<evidence type="ECO:0000313" key="3">
    <source>
        <dbReference type="Proteomes" id="UP000572072"/>
    </source>
</evidence>
<dbReference type="InterPro" id="IPR029063">
    <property type="entry name" value="SAM-dependent_MTases_sf"/>
</dbReference>
<keyword evidence="2" id="KW-0489">Methyltransferase</keyword>
<dbReference type="EMBL" id="VTYN01000014">
    <property type="protein sequence ID" value="NOH49308.1"/>
    <property type="molecule type" value="Genomic_DNA"/>
</dbReference>
<reference evidence="2 3" key="1">
    <citation type="submission" date="2019-08" db="EMBL/GenBank/DDBJ databases">
        <title>Draft genome sequencing and comparative genomics of hatchery-associated Vibrios.</title>
        <authorList>
            <person name="Kehlet-Delgado H."/>
            <person name="Mueller R.S."/>
        </authorList>
    </citation>
    <scope>NUCLEOTIDE SEQUENCE [LARGE SCALE GENOMIC DNA]</scope>
    <source>
        <strain evidence="2 3">00-78-3</strain>
    </source>
</reference>
<dbReference type="GO" id="GO:0008757">
    <property type="term" value="F:S-adenosylmethionine-dependent methyltransferase activity"/>
    <property type="evidence" value="ECO:0007669"/>
    <property type="project" value="InterPro"/>
</dbReference>
<gene>
    <name evidence="2" type="ORF">F0262_14740</name>
</gene>
<dbReference type="PANTHER" id="PTHR43861:SF1">
    <property type="entry name" value="TRANS-ACONITATE 2-METHYLTRANSFERASE"/>
    <property type="match status" value="1"/>
</dbReference>
<evidence type="ECO:0000313" key="2">
    <source>
        <dbReference type="EMBL" id="NOH49308.1"/>
    </source>
</evidence>
<organism evidence="2 3">
    <name type="scientific">Vibrio rotiferianus</name>
    <dbReference type="NCBI Taxonomy" id="190895"/>
    <lineage>
        <taxon>Bacteria</taxon>
        <taxon>Pseudomonadati</taxon>
        <taxon>Pseudomonadota</taxon>
        <taxon>Gammaproteobacteria</taxon>
        <taxon>Vibrionales</taxon>
        <taxon>Vibrionaceae</taxon>
        <taxon>Vibrio</taxon>
    </lineage>
</organism>
<keyword evidence="2" id="KW-0808">Transferase</keyword>
<dbReference type="Proteomes" id="UP000572072">
    <property type="component" value="Unassembled WGS sequence"/>
</dbReference>
<dbReference type="CDD" id="cd02440">
    <property type="entry name" value="AdoMet_MTases"/>
    <property type="match status" value="1"/>
</dbReference>
<dbReference type="SUPFAM" id="SSF53335">
    <property type="entry name" value="S-adenosyl-L-methionine-dependent methyltransferases"/>
    <property type="match status" value="1"/>
</dbReference>
<feature type="domain" description="Methyltransferase type 11" evidence="1">
    <location>
        <begin position="55"/>
        <end position="145"/>
    </location>
</feature>